<dbReference type="EMBL" id="UPPP01000133">
    <property type="protein sequence ID" value="VBB09754.1"/>
    <property type="molecule type" value="Genomic_DNA"/>
</dbReference>
<evidence type="ECO:0000313" key="11">
    <source>
        <dbReference type="Proteomes" id="UP000277811"/>
    </source>
</evidence>
<feature type="transmembrane region" description="Helical" evidence="8">
    <location>
        <begin position="163"/>
        <end position="185"/>
    </location>
</feature>
<dbReference type="InterPro" id="IPR052175">
    <property type="entry name" value="ComplexI-like_HydComp"/>
</dbReference>
<evidence type="ECO:0000256" key="3">
    <source>
        <dbReference type="ARBA" id="ARBA00022692"/>
    </source>
</evidence>
<dbReference type="GO" id="GO:0005886">
    <property type="term" value="C:plasma membrane"/>
    <property type="evidence" value="ECO:0007669"/>
    <property type="project" value="UniProtKB-SubCell"/>
</dbReference>
<evidence type="ECO:0000313" key="10">
    <source>
        <dbReference type="EMBL" id="VBB09754.1"/>
    </source>
</evidence>
<evidence type="ECO:0000256" key="8">
    <source>
        <dbReference type="SAM" id="Phobius"/>
    </source>
</evidence>
<comment type="subcellular location">
    <subcellularLocation>
        <location evidence="1">Cell membrane</location>
        <topology evidence="1">Multi-pass membrane protein</topology>
    </subcellularLocation>
    <subcellularLocation>
        <location evidence="7">Membrane</location>
        <topology evidence="7">Multi-pass membrane protein</topology>
    </subcellularLocation>
</comment>
<feature type="transmembrane region" description="Helical" evidence="8">
    <location>
        <begin position="205"/>
        <end position="232"/>
    </location>
</feature>
<dbReference type="GO" id="GO:0016491">
    <property type="term" value="F:oxidoreductase activity"/>
    <property type="evidence" value="ECO:0007669"/>
    <property type="project" value="UniProtKB-KW"/>
</dbReference>
<keyword evidence="11" id="KW-1185">Reference proteome</keyword>
<keyword evidence="2" id="KW-1003">Cell membrane</keyword>
<name>A0A498RE28_9FIRM</name>
<evidence type="ECO:0000256" key="4">
    <source>
        <dbReference type="ARBA" id="ARBA00022989"/>
    </source>
</evidence>
<proteinExistence type="predicted"/>
<feature type="transmembrane region" description="Helical" evidence="8">
    <location>
        <begin position="336"/>
        <end position="359"/>
    </location>
</feature>
<accession>A0A498RE28</accession>
<evidence type="ECO:0000256" key="2">
    <source>
        <dbReference type="ARBA" id="ARBA00022475"/>
    </source>
</evidence>
<feature type="transmembrane region" description="Helical" evidence="8">
    <location>
        <begin position="77"/>
        <end position="97"/>
    </location>
</feature>
<organism evidence="10 11">
    <name type="scientific">Lucifera butyrica</name>
    <dbReference type="NCBI Taxonomy" id="1351585"/>
    <lineage>
        <taxon>Bacteria</taxon>
        <taxon>Bacillati</taxon>
        <taxon>Bacillota</taxon>
        <taxon>Negativicutes</taxon>
        <taxon>Veillonellales</taxon>
        <taxon>Veillonellaceae</taxon>
        <taxon>Lucifera</taxon>
    </lineage>
</organism>
<feature type="transmembrane region" description="Helical" evidence="8">
    <location>
        <begin position="302"/>
        <end position="324"/>
    </location>
</feature>
<dbReference type="InterPro" id="IPR001750">
    <property type="entry name" value="ND/Mrp_TM"/>
</dbReference>
<feature type="transmembrane region" description="Helical" evidence="8">
    <location>
        <begin position="132"/>
        <end position="151"/>
    </location>
</feature>
<gene>
    <name evidence="10" type="ORF">LUCI_5052</name>
</gene>
<feature type="transmembrane region" description="Helical" evidence="8">
    <location>
        <begin position="480"/>
        <end position="506"/>
    </location>
</feature>
<protein>
    <submittedName>
        <fullName evidence="10">Nadh:quinone oxidoreductase/mrp antiporter membrane subunit</fullName>
    </submittedName>
</protein>
<evidence type="ECO:0000256" key="1">
    <source>
        <dbReference type="ARBA" id="ARBA00004651"/>
    </source>
</evidence>
<dbReference type="PANTHER" id="PTHR42682">
    <property type="entry name" value="HYDROGENASE-4 COMPONENT F"/>
    <property type="match status" value="1"/>
</dbReference>
<feature type="transmembrane region" description="Helical" evidence="8">
    <location>
        <begin position="104"/>
        <end position="126"/>
    </location>
</feature>
<dbReference type="Proteomes" id="UP000277811">
    <property type="component" value="Unassembled WGS sequence"/>
</dbReference>
<dbReference type="Pfam" id="PF00361">
    <property type="entry name" value="Proton_antipo_M"/>
    <property type="match status" value="1"/>
</dbReference>
<reference evidence="10 11" key="1">
    <citation type="submission" date="2018-06" db="EMBL/GenBank/DDBJ databases">
        <authorList>
            <person name="Strepis N."/>
        </authorList>
    </citation>
    <scope>NUCLEOTIDE SEQUENCE [LARGE SCALE GENOMIC DNA]</scope>
    <source>
        <strain evidence="10">LUCI</strain>
    </source>
</reference>
<keyword evidence="5" id="KW-0560">Oxidoreductase</keyword>
<feature type="transmembrane region" description="Helical" evidence="8">
    <location>
        <begin position="30"/>
        <end position="47"/>
    </location>
</feature>
<evidence type="ECO:0000256" key="7">
    <source>
        <dbReference type="RuleBase" id="RU000320"/>
    </source>
</evidence>
<keyword evidence="3 7" id="KW-0812">Transmembrane</keyword>
<feature type="transmembrane region" description="Helical" evidence="8">
    <location>
        <begin position="276"/>
        <end position="295"/>
    </location>
</feature>
<evidence type="ECO:0000256" key="6">
    <source>
        <dbReference type="ARBA" id="ARBA00023136"/>
    </source>
</evidence>
<feature type="transmembrane region" description="Helical" evidence="8">
    <location>
        <begin position="562"/>
        <end position="582"/>
    </location>
</feature>
<feature type="transmembrane region" description="Helical" evidence="8">
    <location>
        <begin position="429"/>
        <end position="453"/>
    </location>
</feature>
<keyword evidence="6 8" id="KW-0472">Membrane</keyword>
<feature type="transmembrane region" description="Helical" evidence="8">
    <location>
        <begin position="683"/>
        <end position="703"/>
    </location>
</feature>
<evidence type="ECO:0000256" key="5">
    <source>
        <dbReference type="ARBA" id="ARBA00023002"/>
    </source>
</evidence>
<dbReference type="AlphaFoldDB" id="A0A498RE28"/>
<keyword evidence="4 8" id="KW-1133">Transmembrane helix</keyword>
<feature type="transmembrane region" description="Helical" evidence="8">
    <location>
        <begin position="244"/>
        <end position="264"/>
    </location>
</feature>
<sequence>MNGLFWFTTAGFFTIGLVWAIVRKNNLVMGWSFLAVFCLLDVFLGINRLVAGNGLALGAWGQIWPTGLWLWKLDQLSAFFLTLLGTIGFLTALYSVGAKRGNEALYGTGTWAFVSVAAQYFFTNLLLTAQNAIPLLIAWEGMSITAFCYVLTNNLKRHVRMAAYLTIVAGEIGFLALVIAILLLGRTGLSLEFTSIARAFQLSGPAMQMTVVILTLIGFGVKSGFLPVQFWLPRAYSVVPGNLGALLAGSLVNLGIYGILRAYFDWFRTIPDGIALALLLIGSTGFFLGALYAATLRNLRRVLGYSSIENISFMLLDIGLISIFTNHGQNSFAGLAFLALLVLIVSHGLAKALAFLAMGEIEKAMGTTNLNSLGGLYRQMPVIAVTFLVACLSLAAVAPFSGFTAEWLGLQSLFQTYHGLTVGGKMVSVFAIIMVAMGSALAFTAFLRVYLYIFTGRSRLGARNKAENDGKIKFPLTVKLSLFGLAGFCALVGFFPTFLVACLAPITDSYFPKLHVVGQIVPAVFHTGSPGDLLPKLGGRLFNWLPVPGVVLQPAADGAASIAPTYILLWFIVFAVLARLVATGTRRPYAMRSVKPWLGGNTYYGPYSQYSATAYSNTYRMLFSGFTNFQVRRRLQKGEGKIPVTLEVKTNITQILSMRPYENILRFIRRKSGVIAGIQHGRLYGYLAYILVFLLVLLLAAVATPV</sequence>
<feature type="domain" description="NADH:quinone oxidoreductase/Mrp antiporter transmembrane" evidence="9">
    <location>
        <begin position="129"/>
        <end position="423"/>
    </location>
</feature>
<dbReference type="PANTHER" id="PTHR42682:SF3">
    <property type="entry name" value="FORMATE HYDROGENLYASE SUBUNIT 3-RELATED"/>
    <property type="match status" value="1"/>
</dbReference>
<evidence type="ECO:0000259" key="9">
    <source>
        <dbReference type="Pfam" id="PF00361"/>
    </source>
</evidence>
<dbReference type="RefSeq" id="WP_122630583.1">
    <property type="nucleotide sequence ID" value="NZ_UPPP01000133.1"/>
</dbReference>
<feature type="transmembrane region" description="Helical" evidence="8">
    <location>
        <begin position="380"/>
        <end position="400"/>
    </location>
</feature>
<dbReference type="OrthoDB" id="9811718at2"/>